<proteinExistence type="predicted"/>
<accession>E0XY41</accession>
<evidence type="ECO:0008006" key="4">
    <source>
        <dbReference type="Google" id="ProtNLM"/>
    </source>
</evidence>
<keyword evidence="1" id="KW-0472">Membrane</keyword>
<feature type="transmembrane region" description="Helical" evidence="1">
    <location>
        <begin position="62"/>
        <end position="79"/>
    </location>
</feature>
<keyword evidence="1" id="KW-0812">Transmembrane</keyword>
<organism evidence="3">
    <name type="scientific">uncultured delta proteobacterium HF0500_03A04</name>
    <dbReference type="NCBI Taxonomy" id="710834"/>
    <lineage>
        <taxon>Bacteria</taxon>
        <taxon>Deltaproteobacteria</taxon>
        <taxon>environmental samples</taxon>
    </lineage>
</organism>
<keyword evidence="2" id="KW-0732">Signal</keyword>
<feature type="transmembrane region" description="Helical" evidence="1">
    <location>
        <begin position="32"/>
        <end position="50"/>
    </location>
</feature>
<evidence type="ECO:0000313" key="3">
    <source>
        <dbReference type="EMBL" id="ADI19332.1"/>
    </source>
</evidence>
<feature type="signal peptide" evidence="2">
    <location>
        <begin position="1"/>
        <end position="22"/>
    </location>
</feature>
<evidence type="ECO:0000256" key="1">
    <source>
        <dbReference type="SAM" id="Phobius"/>
    </source>
</evidence>
<dbReference type="EMBL" id="GU474917">
    <property type="protein sequence ID" value="ADI19332.1"/>
    <property type="molecule type" value="Genomic_DNA"/>
</dbReference>
<protein>
    <recommendedName>
        <fullName evidence="4">Glycine zipper domain-containing protein</fullName>
    </recommendedName>
</protein>
<sequence>MRKLMIALILFSVLGWTSTVHAQKLEVVFKSSLWGAGIGAVFGLATWALTDDQKSDDLRKNLVKGAAFGMLGGIAYGFWDAQSSGVALQKKPQPTLLAYNARQHRLTLEATLPQIQSTEDGTPRWQWNVFRARF</sequence>
<name>E0XY41_9DELT</name>
<reference evidence="3" key="1">
    <citation type="journal article" date="2011" name="Environ. Microbiol.">
        <title>Time-series analyses of Monterey Bay coastal microbial picoplankton using a 'genome proxy' microarray.</title>
        <authorList>
            <person name="Rich V.I."/>
            <person name="Pham V.D."/>
            <person name="Eppley J."/>
            <person name="Shi Y."/>
            <person name="DeLong E.F."/>
        </authorList>
    </citation>
    <scope>NUCLEOTIDE SEQUENCE</scope>
</reference>
<feature type="chain" id="PRO_5003143201" description="Glycine zipper domain-containing protein" evidence="2">
    <location>
        <begin position="23"/>
        <end position="134"/>
    </location>
</feature>
<dbReference type="AlphaFoldDB" id="E0XY41"/>
<keyword evidence="1" id="KW-1133">Transmembrane helix</keyword>
<evidence type="ECO:0000256" key="2">
    <source>
        <dbReference type="SAM" id="SignalP"/>
    </source>
</evidence>